<evidence type="ECO:0000256" key="4">
    <source>
        <dbReference type="ARBA" id="ARBA00022827"/>
    </source>
</evidence>
<gene>
    <name evidence="6" type="ORF">AB0C36_33420</name>
</gene>
<evidence type="ECO:0000313" key="6">
    <source>
        <dbReference type="EMBL" id="MEU8138388.1"/>
    </source>
</evidence>
<dbReference type="InterPro" id="IPR000172">
    <property type="entry name" value="GMC_OxRdtase_N"/>
</dbReference>
<accession>A0ABV3DRL1</accession>
<sequence length="530" mass="57445">MLTYDYVIVGAGSAGCVLAGRLSEDLSSRVLLLEAGDRDRKQEIHIPIGFPKLFKTSYDWNYHTGKQAELAQRELYWPRGRMLGGCSSINAQMWVRGHRADYDGWAELGADGWSYDDVLPYFRRAERRSGSNHDGVYGTDGPLHIQELRDPNPTTAAFLAACAEVGMRRLDEMNVPDNEGYAPCPVTQRRGRRWSAADAYLKPALKRPNLTVTTGAAVRRVLIDDELRATGVEYTDASGRTHQVAARREVVLSAGSIGSPHLLMLSGIGAPEALRAADLTPRHELPGVGRNLQDHLVAVAVVHCTEPVTLAAADKPSPRELLRYMLFARGMLTSNVGEAAAFIRTDESLEHPDVEIIFAPGPYINHGLEPPLGHGLTVAAILLQPESTGTIVATGPDASTPPAIDPAYLTAPGDRKTLVAGLRRAADLLNTDALGRYVGAPMTPWPGSDDEDVLNRYVGDHAETLYHPVGTCRMGVDEEAVVDPQLRVRGITGLRVADASVMPRINRGHTHAPTVMIGERAADLIDASHP</sequence>
<dbReference type="SUPFAM" id="SSF51905">
    <property type="entry name" value="FAD/NAD(P)-binding domain"/>
    <property type="match status" value="1"/>
</dbReference>
<evidence type="ECO:0000313" key="7">
    <source>
        <dbReference type="Proteomes" id="UP001551482"/>
    </source>
</evidence>
<organism evidence="6 7">
    <name type="scientific">Streptodolium elevatio</name>
    <dbReference type="NCBI Taxonomy" id="3157996"/>
    <lineage>
        <taxon>Bacteria</taxon>
        <taxon>Bacillati</taxon>
        <taxon>Actinomycetota</taxon>
        <taxon>Actinomycetes</taxon>
        <taxon>Kitasatosporales</taxon>
        <taxon>Streptomycetaceae</taxon>
        <taxon>Streptodolium</taxon>
    </lineage>
</organism>
<dbReference type="Pfam" id="PF05199">
    <property type="entry name" value="GMC_oxred_C"/>
    <property type="match status" value="1"/>
</dbReference>
<keyword evidence="3" id="KW-0285">Flavoprotein</keyword>
<evidence type="ECO:0000256" key="3">
    <source>
        <dbReference type="ARBA" id="ARBA00022630"/>
    </source>
</evidence>
<dbReference type="Gene3D" id="3.30.560.10">
    <property type="entry name" value="Glucose Oxidase, domain 3"/>
    <property type="match status" value="1"/>
</dbReference>
<dbReference type="InterPro" id="IPR012132">
    <property type="entry name" value="GMC_OxRdtase"/>
</dbReference>
<dbReference type="PANTHER" id="PTHR11552:SF147">
    <property type="entry name" value="CHOLINE DEHYDROGENASE, MITOCHONDRIAL"/>
    <property type="match status" value="1"/>
</dbReference>
<dbReference type="PANTHER" id="PTHR11552">
    <property type="entry name" value="GLUCOSE-METHANOL-CHOLINE GMC OXIDOREDUCTASE"/>
    <property type="match status" value="1"/>
</dbReference>
<name>A0ABV3DRL1_9ACTN</name>
<comment type="cofactor">
    <cofactor evidence="1">
        <name>FAD</name>
        <dbReference type="ChEBI" id="CHEBI:57692"/>
    </cofactor>
</comment>
<evidence type="ECO:0000256" key="2">
    <source>
        <dbReference type="ARBA" id="ARBA00010790"/>
    </source>
</evidence>
<protein>
    <submittedName>
        <fullName evidence="6">GMC family oxidoreductase N-terminal domain-containing protein</fullName>
    </submittedName>
</protein>
<dbReference type="Pfam" id="PF00732">
    <property type="entry name" value="GMC_oxred_N"/>
    <property type="match status" value="1"/>
</dbReference>
<dbReference type="Gene3D" id="3.50.50.60">
    <property type="entry name" value="FAD/NAD(P)-binding domain"/>
    <property type="match status" value="1"/>
</dbReference>
<dbReference type="PIRSF" id="PIRSF000137">
    <property type="entry name" value="Alcohol_oxidase"/>
    <property type="match status" value="1"/>
</dbReference>
<dbReference type="InterPro" id="IPR036188">
    <property type="entry name" value="FAD/NAD-bd_sf"/>
</dbReference>
<dbReference type="RefSeq" id="WP_358361681.1">
    <property type="nucleotide sequence ID" value="NZ_JBEZFP010000121.1"/>
</dbReference>
<comment type="caution">
    <text evidence="6">The sequence shown here is derived from an EMBL/GenBank/DDBJ whole genome shotgun (WGS) entry which is preliminary data.</text>
</comment>
<reference evidence="6 7" key="1">
    <citation type="submission" date="2024-06" db="EMBL/GenBank/DDBJ databases">
        <title>The Natural Products Discovery Center: Release of the First 8490 Sequenced Strains for Exploring Actinobacteria Biosynthetic Diversity.</title>
        <authorList>
            <person name="Kalkreuter E."/>
            <person name="Kautsar S.A."/>
            <person name="Yang D."/>
            <person name="Bader C.D."/>
            <person name="Teijaro C.N."/>
            <person name="Fluegel L."/>
            <person name="Davis C.M."/>
            <person name="Simpson J.R."/>
            <person name="Lauterbach L."/>
            <person name="Steele A.D."/>
            <person name="Gui C."/>
            <person name="Meng S."/>
            <person name="Li G."/>
            <person name="Viehrig K."/>
            <person name="Ye F."/>
            <person name="Su P."/>
            <person name="Kiefer A.F."/>
            <person name="Nichols A."/>
            <person name="Cepeda A.J."/>
            <person name="Yan W."/>
            <person name="Fan B."/>
            <person name="Jiang Y."/>
            <person name="Adhikari A."/>
            <person name="Zheng C.-J."/>
            <person name="Schuster L."/>
            <person name="Cowan T.M."/>
            <person name="Smanski M.J."/>
            <person name="Chevrette M.G."/>
            <person name="De Carvalho L.P.S."/>
            <person name="Shen B."/>
        </authorList>
    </citation>
    <scope>NUCLEOTIDE SEQUENCE [LARGE SCALE GENOMIC DNA]</scope>
    <source>
        <strain evidence="6 7">NPDC048946</strain>
    </source>
</reference>
<dbReference type="EMBL" id="JBEZFP010000121">
    <property type="protein sequence ID" value="MEU8138388.1"/>
    <property type="molecule type" value="Genomic_DNA"/>
</dbReference>
<dbReference type="PROSITE" id="PS00624">
    <property type="entry name" value="GMC_OXRED_2"/>
    <property type="match status" value="1"/>
</dbReference>
<dbReference type="InterPro" id="IPR007867">
    <property type="entry name" value="GMC_OxRtase_C"/>
</dbReference>
<dbReference type="Proteomes" id="UP001551482">
    <property type="component" value="Unassembled WGS sequence"/>
</dbReference>
<dbReference type="SUPFAM" id="SSF54373">
    <property type="entry name" value="FAD-linked reductases, C-terminal domain"/>
    <property type="match status" value="1"/>
</dbReference>
<feature type="domain" description="Glucose-methanol-choline oxidoreductase N-terminal" evidence="5">
    <location>
        <begin position="255"/>
        <end position="269"/>
    </location>
</feature>
<proteinExistence type="inferred from homology"/>
<evidence type="ECO:0000259" key="5">
    <source>
        <dbReference type="PROSITE" id="PS00624"/>
    </source>
</evidence>
<comment type="similarity">
    <text evidence="2">Belongs to the GMC oxidoreductase family.</text>
</comment>
<evidence type="ECO:0000256" key="1">
    <source>
        <dbReference type="ARBA" id="ARBA00001974"/>
    </source>
</evidence>
<keyword evidence="7" id="KW-1185">Reference proteome</keyword>
<keyword evidence="4" id="KW-0274">FAD</keyword>